<dbReference type="RefSeq" id="WP_276214817.1">
    <property type="nucleotide sequence ID" value="NZ_JARJLR010000246.1"/>
</dbReference>
<proteinExistence type="inferred from homology"/>
<dbReference type="PROSITE" id="PS01173">
    <property type="entry name" value="LIPASE_GDXG_HIS"/>
    <property type="match status" value="1"/>
</dbReference>
<evidence type="ECO:0000256" key="1">
    <source>
        <dbReference type="ARBA" id="ARBA00010515"/>
    </source>
</evidence>
<accession>A0AAW6P7G7</accession>
<name>A0AAW6P7G7_9PSED</name>
<dbReference type="FunFam" id="3.40.50.1820:FF:000089">
    <property type="entry name" value="Alpha/beta hydrolase"/>
    <property type="match status" value="1"/>
</dbReference>
<gene>
    <name evidence="4" type="ORF">P3W55_14720</name>
</gene>
<evidence type="ECO:0000313" key="4">
    <source>
        <dbReference type="EMBL" id="MDF3842962.1"/>
    </source>
</evidence>
<dbReference type="InterPro" id="IPR029058">
    <property type="entry name" value="AB_hydrolase_fold"/>
</dbReference>
<dbReference type="InterPro" id="IPR050300">
    <property type="entry name" value="GDXG_lipolytic_enzyme"/>
</dbReference>
<keyword evidence="2 4" id="KW-0378">Hydrolase</keyword>
<evidence type="ECO:0000313" key="5">
    <source>
        <dbReference type="Proteomes" id="UP001220662"/>
    </source>
</evidence>
<dbReference type="EMBL" id="JARJLR010000246">
    <property type="protein sequence ID" value="MDF3842962.1"/>
    <property type="molecule type" value="Genomic_DNA"/>
</dbReference>
<dbReference type="Gene3D" id="3.40.50.1820">
    <property type="entry name" value="alpha/beta hydrolase"/>
    <property type="match status" value="1"/>
</dbReference>
<dbReference type="PANTHER" id="PTHR48081:SF8">
    <property type="entry name" value="ALPHA_BETA HYDROLASE FOLD-3 DOMAIN-CONTAINING PROTEIN-RELATED"/>
    <property type="match status" value="1"/>
</dbReference>
<evidence type="ECO:0000256" key="2">
    <source>
        <dbReference type="ARBA" id="ARBA00022801"/>
    </source>
</evidence>
<dbReference type="InterPro" id="IPR002168">
    <property type="entry name" value="Lipase_GDXG_HIS_AS"/>
</dbReference>
<dbReference type="AlphaFoldDB" id="A0AAW6P7G7"/>
<dbReference type="PANTHER" id="PTHR48081">
    <property type="entry name" value="AB HYDROLASE SUPERFAMILY PROTEIN C4A8.06C"/>
    <property type="match status" value="1"/>
</dbReference>
<dbReference type="Proteomes" id="UP001220662">
    <property type="component" value="Unassembled WGS sequence"/>
</dbReference>
<comment type="similarity">
    <text evidence="1">Belongs to the 'GDXG' lipolytic enzyme family.</text>
</comment>
<feature type="domain" description="Alpha/beta hydrolase fold-3" evidence="3">
    <location>
        <begin position="77"/>
        <end position="283"/>
    </location>
</feature>
<dbReference type="GO" id="GO:0016787">
    <property type="term" value="F:hydrolase activity"/>
    <property type="evidence" value="ECO:0007669"/>
    <property type="project" value="UniProtKB-KW"/>
</dbReference>
<evidence type="ECO:0000259" key="3">
    <source>
        <dbReference type="Pfam" id="PF07859"/>
    </source>
</evidence>
<protein>
    <submittedName>
        <fullName evidence="4">Alpha/beta hydrolase</fullName>
    </submittedName>
</protein>
<dbReference type="Pfam" id="PF07859">
    <property type="entry name" value="Abhydrolase_3"/>
    <property type="match status" value="1"/>
</dbReference>
<dbReference type="InterPro" id="IPR013094">
    <property type="entry name" value="AB_hydrolase_3"/>
</dbReference>
<sequence>MALDSQMAGLLAALNARGLPDMSTITAAEFRAAANDKRLAKASESVKEVRDLNIPGPAGHIAARLYRPQGQVPLPLLVYFHGGGFVLGDIDSHDNLCRSLANALPALVLSVDYRLAPENKYPAAADDAYSATCWAAENARELGADPARLLIGGDSAGGNLAAVTCLRARDQGGPTIAHQLLLYPVCDNDLTRNSYQRIGTGYFLDAEMMGWFWKQYLNSPAEAKQPFACPLKADTLEGLPSATVVTGEFDPLCDEGEAYAARLAEAGVSTRHLHVPGAIHGFLSFIGMVGLSDRTLRATVSAVNDSLAKLA</sequence>
<organism evidence="4 5">
    <name type="scientific">Pseudomonas citronellolis</name>
    <dbReference type="NCBI Taxonomy" id="53408"/>
    <lineage>
        <taxon>Bacteria</taxon>
        <taxon>Pseudomonadati</taxon>
        <taxon>Pseudomonadota</taxon>
        <taxon>Gammaproteobacteria</taxon>
        <taxon>Pseudomonadales</taxon>
        <taxon>Pseudomonadaceae</taxon>
        <taxon>Pseudomonas</taxon>
    </lineage>
</organism>
<comment type="caution">
    <text evidence="4">The sequence shown here is derived from an EMBL/GenBank/DDBJ whole genome shotgun (WGS) entry which is preliminary data.</text>
</comment>
<reference evidence="4" key="1">
    <citation type="submission" date="2023-03" db="EMBL/GenBank/DDBJ databases">
        <title>Draft assemblies of triclosan tolerant bacteria isolated from returned activated sludge.</title>
        <authorList>
            <person name="Van Hamelsveld S."/>
        </authorList>
    </citation>
    <scope>NUCLEOTIDE SEQUENCE</scope>
    <source>
        <strain evidence="4">GW210015_S63</strain>
    </source>
</reference>
<dbReference type="SUPFAM" id="SSF53474">
    <property type="entry name" value="alpha/beta-Hydrolases"/>
    <property type="match status" value="1"/>
</dbReference>